<dbReference type="KEGG" id="mmir:HLA87_02390"/>
<dbReference type="InterPro" id="IPR005151">
    <property type="entry name" value="Tail-specific_protease"/>
</dbReference>
<dbReference type="AlphaFoldDB" id="A0A6M4J9K0"/>
<dbReference type="RefSeq" id="WP_171111564.1">
    <property type="nucleotide sequence ID" value="NZ_CP053096.1"/>
</dbReference>
<dbReference type="GO" id="GO:0007165">
    <property type="term" value="P:signal transduction"/>
    <property type="evidence" value="ECO:0007669"/>
    <property type="project" value="TreeGrafter"/>
</dbReference>
<protein>
    <recommendedName>
        <fullName evidence="2">Tail specific protease domain-containing protein</fullName>
    </recommendedName>
</protein>
<feature type="signal peptide" evidence="1">
    <location>
        <begin position="1"/>
        <end position="24"/>
    </location>
</feature>
<evidence type="ECO:0000313" key="4">
    <source>
        <dbReference type="Proteomes" id="UP000500686"/>
    </source>
</evidence>
<dbReference type="Gene3D" id="3.90.226.10">
    <property type="entry name" value="2-enoyl-CoA Hydratase, Chain A, domain 1"/>
    <property type="match status" value="1"/>
</dbReference>
<accession>A0A6M4J9K0</accession>
<sequence length="575" mass="67134">MKNISKFIKIIKTLNFIPVLSVFAISSSCSNKINYNSSTDYENNQNFSDIDERDQVLNIIKKADFVKFDSEDINKIYDNFNYYTKGNASPYIKIKKSLQLFEKYWKIDKNSEPWVINILNKYDGPDITIDAINDEIIINKYDKNKTQEVNNYVEMFGDSIIINKKVCNFGYDKKIKTSEYGFKIISYENDILIPYYIFNTLFLSPNYINLYYDGTKYQLFEKIVNFDNKKFKNFFDCAFPGITPFKEIREDSYNSLKFLMNNYYGLNKYYEYTSWESILDKYRDAMLDINPDNYTGAYFNFFNSLNDLHSNIIIPSLFNYRIKYYQQSNKRKTYAKLDNQLKNRRSLILENSDQNTNFFGYLRNNLFISFDEFTQNMNVKGKDFELKNLFLSSILKLKNHKDVNNIIIDLSTNGGGDLSIMLWIAKLLSKDKEISFYNYNDLNESLIKSTLSESKFSTQYLSKDFIQAKNILKSKQVILLVSNNTFSAANLLTSIVKDYDLGLIIGAKTGGGMASIMPTVLADGTSVAISSNNLFLNKNRTQIEDGIEPDIKLPYDDFYDFRKMEQAINNFQKTK</sequence>
<dbReference type="Pfam" id="PF03572">
    <property type="entry name" value="Peptidase_S41"/>
    <property type="match status" value="1"/>
</dbReference>
<reference evidence="3 4" key="1">
    <citation type="submission" date="2020-05" db="EMBL/GenBank/DDBJ databases">
        <title>Novel Mycoplasma species detected in Mirounga angustirostris (northern elephant seal) from the USA.</title>
        <authorList>
            <person name="Volokhov D.V."/>
        </authorList>
    </citation>
    <scope>NUCLEOTIDE SEQUENCE [LARGE SCALE GENOMIC DNA]</scope>
    <source>
        <strain evidence="3 4">Mirounga ES2806-GEN</strain>
    </source>
</reference>
<dbReference type="EMBL" id="CP053096">
    <property type="protein sequence ID" value="QJR43623.1"/>
    <property type="molecule type" value="Genomic_DNA"/>
</dbReference>
<dbReference type="SUPFAM" id="SSF52096">
    <property type="entry name" value="ClpP/crotonase"/>
    <property type="match status" value="1"/>
</dbReference>
<dbReference type="Proteomes" id="UP000500686">
    <property type="component" value="Chromosome"/>
</dbReference>
<evidence type="ECO:0000259" key="2">
    <source>
        <dbReference type="SMART" id="SM00245"/>
    </source>
</evidence>
<proteinExistence type="predicted"/>
<feature type="chain" id="PRO_5027037901" description="Tail specific protease domain-containing protein" evidence="1">
    <location>
        <begin position="25"/>
        <end position="575"/>
    </location>
</feature>
<organism evidence="3 4">
    <name type="scientific">Mycoplasma miroungigenitalium</name>
    <dbReference type="NCBI Taxonomy" id="754515"/>
    <lineage>
        <taxon>Bacteria</taxon>
        <taxon>Bacillati</taxon>
        <taxon>Mycoplasmatota</taxon>
        <taxon>Mollicutes</taxon>
        <taxon>Mycoplasmataceae</taxon>
        <taxon>Mycoplasma</taxon>
    </lineage>
</organism>
<dbReference type="GO" id="GO:0006508">
    <property type="term" value="P:proteolysis"/>
    <property type="evidence" value="ECO:0007669"/>
    <property type="project" value="InterPro"/>
</dbReference>
<feature type="domain" description="Tail specific protease" evidence="2">
    <location>
        <begin position="341"/>
        <end position="554"/>
    </location>
</feature>
<dbReference type="GO" id="GO:0030288">
    <property type="term" value="C:outer membrane-bounded periplasmic space"/>
    <property type="evidence" value="ECO:0007669"/>
    <property type="project" value="TreeGrafter"/>
</dbReference>
<evidence type="ECO:0000313" key="3">
    <source>
        <dbReference type="EMBL" id="QJR43623.1"/>
    </source>
</evidence>
<dbReference type="GO" id="GO:0008236">
    <property type="term" value="F:serine-type peptidase activity"/>
    <property type="evidence" value="ECO:0007669"/>
    <property type="project" value="InterPro"/>
</dbReference>
<dbReference type="PANTHER" id="PTHR32060">
    <property type="entry name" value="TAIL-SPECIFIC PROTEASE"/>
    <property type="match status" value="1"/>
</dbReference>
<dbReference type="GO" id="GO:0004175">
    <property type="term" value="F:endopeptidase activity"/>
    <property type="evidence" value="ECO:0007669"/>
    <property type="project" value="TreeGrafter"/>
</dbReference>
<gene>
    <name evidence="3" type="ORF">HLA87_02390</name>
</gene>
<keyword evidence="1" id="KW-0732">Signal</keyword>
<dbReference type="PROSITE" id="PS51257">
    <property type="entry name" value="PROKAR_LIPOPROTEIN"/>
    <property type="match status" value="1"/>
</dbReference>
<dbReference type="SMART" id="SM00245">
    <property type="entry name" value="TSPc"/>
    <property type="match status" value="1"/>
</dbReference>
<name>A0A6M4J9K0_9MOLU</name>
<keyword evidence="4" id="KW-1185">Reference proteome</keyword>
<evidence type="ECO:0000256" key="1">
    <source>
        <dbReference type="SAM" id="SignalP"/>
    </source>
</evidence>
<dbReference type="InterPro" id="IPR029045">
    <property type="entry name" value="ClpP/crotonase-like_dom_sf"/>
</dbReference>
<dbReference type="PANTHER" id="PTHR32060:SF30">
    <property type="entry name" value="CARBOXY-TERMINAL PROCESSING PROTEASE CTPA"/>
    <property type="match status" value="1"/>
</dbReference>